<feature type="compositionally biased region" description="Basic and acidic residues" evidence="1">
    <location>
        <begin position="287"/>
        <end position="301"/>
    </location>
</feature>
<feature type="compositionally biased region" description="Low complexity" evidence="1">
    <location>
        <begin position="1316"/>
        <end position="1329"/>
    </location>
</feature>
<name>W7HS73_9PEZI</name>
<accession>W7HS73</accession>
<proteinExistence type="predicted"/>
<sequence length="1329" mass="146115">MSAANLSSVRKTVFNPLLRTPADISAYLRSLPSSDGTAHPLNGSLLLLEDDVVRELDISGVDESYFLSATDLNTLSETITARIEAFSARLEKFKGFQIISLVSPYLEVPLVSGENVFIALSVRDPTFYDFCVGTANGDLILYSHTANTNLPGLRHSGDVNEGGLLLQYVVGDDGMTEEPFALFVSGYSYNALHRYKPQQPAVTIADHHANILYVIPIPLDEATIGNATLCVPVVGRRRGDKLCFSVLPAAVTSDQVATSRRLPGDTIARAIAREPPPPPPPQPTDSSRLDKPDEKKAKTGEDAAAQEVLTTVQVDTAKPLFVTEEGCTLPSFAAGHDGNHITFFQGITVHPSPPEYIRNDDKKVLLPCALGNPLEGPTILALGKPFNGAADVTLEQYTRIFDKASVVVFTVSDRMTDQARVLNPDVRCNALFIVQPRNAALGSQTNNLTVEDMLNDLKINAITSLAGPQSIVTIQLGDRYYFYRGICWPNLLLAEGIPKFGDDITEAVEAVLESQDALNKHHNHPWKNIVSIGGEPKVYFRDIASSPEELYATFSSLPLEDLSSFKTEIMDVLTQLQAVLSPKELPEFTSKLQIVLREKMDNVTAPYRKAYMDVVVASKGRERDPKLMEKYRRMEKTTKAAAQWFVDALGALVSSRISSTRQYDLKQLIRRQKIQDNVAASKEMTYDGLAELLEEHCTEIGVVIANIDNERFRTLLGKTKDKVVLQYLQELQSADDKQENEKDNKICKLDDRIQYLNSLDCGVILPVSQADHSGPLAAPTGQLSLSVPYGVLTDTSGSAFVFPCFDQFINIKHPYSQHWVELCNVHHVSMLRILQRNTISAAVQSREHMIPPASTDLGFALAYALMDAMSSLAAARSGVPAEAKKGDELDTTTNMMRGLFGYLMTLLASGVRPLSMAWQMLSRTAAVEVPPPNEMWLYVRIARLFPYTAWPRAQLAKNMRVLVARILRKQVTDPATNGLRLGVNQMKLDVQNKQIETRNTVLKWGEVAVEVLSRLILGGYAQGDAGQVKAIAKRMVDLVPGEELAGKSRKGNRGIVRIMRAFNKLAETGDVAKIDHETRLTAANTHAKRSAALKELKSKLVDAVVAKDAPTAKQIVEEIQQNRREIAARYGVETVKLQNQKNIDTALDKLDSLEPKEVLRLLKSDAEIYRNPWAVGKPSEPKPSLLHLADYVLSGDVAMEQGENSGAVQPITDALKTLDARLSAMPGGDKAGKLARMVENITDMERLLKVTSLQEGGFLELFRYGNGRTEVEEVKVLIRMVIIYLEGWQDSVAAEAKVVQYLSGGEKGEDEDDTAETAAQADAKTGVTA</sequence>
<evidence type="ECO:0000256" key="1">
    <source>
        <dbReference type="SAM" id="MobiDB-lite"/>
    </source>
</evidence>
<evidence type="ECO:0000313" key="2">
    <source>
        <dbReference type="EMBL" id="EWC46029.1"/>
    </source>
</evidence>
<dbReference type="HOGENOM" id="CLU_262405_0_0_1"/>
<reference evidence="2 3" key="1">
    <citation type="submission" date="2013-05" db="EMBL/GenBank/DDBJ databases">
        <title>Drechslerella stenobrocha genome reveals carnivorous origination and mechanical trapping mechanism of predatory fungi.</title>
        <authorList>
            <person name="Liu X."/>
            <person name="Zhang W."/>
            <person name="Liu K."/>
        </authorList>
    </citation>
    <scope>NUCLEOTIDE SEQUENCE [LARGE SCALE GENOMIC DNA]</scope>
    <source>
        <strain evidence="2 3">248</strain>
    </source>
</reference>
<dbReference type="Proteomes" id="UP000024837">
    <property type="component" value="Unassembled WGS sequence"/>
</dbReference>
<feature type="region of interest" description="Disordered" evidence="1">
    <location>
        <begin position="269"/>
        <end position="305"/>
    </location>
</feature>
<organism evidence="2 3">
    <name type="scientific">Drechslerella stenobrocha 248</name>
    <dbReference type="NCBI Taxonomy" id="1043628"/>
    <lineage>
        <taxon>Eukaryota</taxon>
        <taxon>Fungi</taxon>
        <taxon>Dikarya</taxon>
        <taxon>Ascomycota</taxon>
        <taxon>Pezizomycotina</taxon>
        <taxon>Orbiliomycetes</taxon>
        <taxon>Orbiliales</taxon>
        <taxon>Orbiliaceae</taxon>
        <taxon>Drechslerella</taxon>
    </lineage>
</organism>
<evidence type="ECO:0000313" key="3">
    <source>
        <dbReference type="Proteomes" id="UP000024837"/>
    </source>
</evidence>
<feature type="compositionally biased region" description="Pro residues" evidence="1">
    <location>
        <begin position="274"/>
        <end position="283"/>
    </location>
</feature>
<feature type="region of interest" description="Disordered" evidence="1">
    <location>
        <begin position="1305"/>
        <end position="1329"/>
    </location>
</feature>
<protein>
    <submittedName>
        <fullName evidence="2">Uncharacterized protein</fullName>
    </submittedName>
</protein>
<keyword evidence="3" id="KW-1185">Reference proteome</keyword>
<gene>
    <name evidence="2" type="ORF">DRE_04822</name>
</gene>
<dbReference type="EMBL" id="KI966422">
    <property type="protein sequence ID" value="EWC46029.1"/>
    <property type="molecule type" value="Genomic_DNA"/>
</dbReference>
<dbReference type="OrthoDB" id="10000387at2759"/>